<reference evidence="2 3" key="1">
    <citation type="submission" date="2015-01" db="EMBL/GenBank/DDBJ databases">
        <title>Draft Genome Sequence of the Biocontrol and Plant Growth-Promoting Rhizobacteria (PGPR) Pseudomonas fluorescens UM270.</title>
        <authorList>
            <person name="Hernandez-Salmeron J.E."/>
            <person name="Santoyo G."/>
            <person name="Moreno-Hagelsieb G."/>
            <person name="Hernandez-Leon R."/>
        </authorList>
    </citation>
    <scope>NUCLEOTIDE SEQUENCE [LARGE SCALE GENOMIC DNA]</scope>
    <source>
        <strain evidence="2 3">UM270</strain>
    </source>
</reference>
<evidence type="ECO:0000313" key="3">
    <source>
        <dbReference type="Proteomes" id="UP000032101"/>
    </source>
</evidence>
<feature type="region of interest" description="Disordered" evidence="1">
    <location>
        <begin position="1334"/>
        <end position="1358"/>
    </location>
</feature>
<name>A0A0D0PJK6_PSEFL</name>
<proteinExistence type="predicted"/>
<evidence type="ECO:0000256" key="1">
    <source>
        <dbReference type="SAM" id="MobiDB-lite"/>
    </source>
</evidence>
<accession>A0A0D0PJK6</accession>
<sequence length="1358" mass="148431">MSIAPLDRLISISSGPDEYKDAQRLSDLAEAPYVVLLGAPGMGKTVALEHFAERAGASCISAFWFRRKDLSDVTTVFIDALDEVPIQNAIEIAKCLEELPSLRWRVSCRAEDWNEGGKLSKAFGQGLAALDKAPVLAQLQPLSEEEAVAVLTAFGCSEPITLLSTLQTLRSTPFVLSPLGLKFLMSVKPERLPSLTRFKLYESGARHFATEHNPSKSEDRQHGEPAPDVVLDHAGRVFLTLLLTGKHGLQRSAPVADTMLSVHDAGLDPIARETVLDTALFMKKGEDFLPFHRSIQEFLAARYLARLVTGALGIARLHIERAVALLVSVDGLPSEGLKALYAWFTCHLVNEGALHHAQRLVQRDPETLLLHGDAATLPVASRITVLQEVGARDPFFRWTPEQWGPARICSVGLVTPDLAPLVIELLQTEVSTHRLSMLLEALSTGPPLASTADACWSVALRQSDEQWCREQAIDAWLHNAVTSADDIWGRIDELCSSGETSRGHLRSIAQLFCAIPAQQLVVGDVERVLASLQRANNALLPRAAPEDGRMESTYAIRDIAWHVAADLWRPLILDTPKRWRLQAGMGALEHKFASVLCIAALSQEGVTAKEFAHMMVATGVITGAESTFKKAAGEWLIARSASEEVLHALLLIADQEVADSGSLALGLRALGLKPSETLVRLMLNSDPLISSVGSAYVGRQVGNWALERGEPVPAWLIPVLHESPGAAADAALQYVRLHVEEEAERQARQRDSIEQWLVRQIAEWQLQLPSVVAGKVDGALYWGAEVYCGSRPITGRHVSGIEALQEVFGEALAQSILEGLACVWSKGEYEDERGASGAITAASASIHLADGQDFSAESAGRILKILFATVTMRDAYLKERLESCCIDQLIRSFIDDPAYFCQLAHKRDANWNALLYKLREHPARSALHAWAVQVALEQPDTLSGSLLDSVLRLAETNAEAPALTPLLTDVLSHWSNKGDGTDALVTGSDLRCADRLRWAYFAVCLQSDVFSNDFVHALDEAEDAVIHRVIFDGYPNCSYWQTPTSTLAVSRLLLQFLFQRTPLMQGHFERVWPDTVKVLKAVSLSGEPGVETILLELLADSVGTRWVDTIRHELELYRRDVRSQTQKLLSPTDLAKVLSGRGPINAQDLKALVLLSLEEVAAELQPSPHNLWRLFWDNNKPKVENDCRDVLAGKLRDKLGFFGSFEVSPEAASSGGTRADLLVIHGPFTVPVEAKRTSHTHLWYGHIGQLQTYTLANSTEGQGIYVIFWFGNALGVTRPPAGIKPEKPEALKAALENLLPAELAATTSVVVLDVSNAAQAAKVRKDIEFNKAKAAKPLPPKKSKAVAELPQGSEGKGT</sequence>
<evidence type="ECO:0000313" key="2">
    <source>
        <dbReference type="EMBL" id="KIQ60687.1"/>
    </source>
</evidence>
<organism evidence="2 3">
    <name type="scientific">Pseudomonas fluorescens</name>
    <dbReference type="NCBI Taxonomy" id="294"/>
    <lineage>
        <taxon>Bacteria</taxon>
        <taxon>Pseudomonadati</taxon>
        <taxon>Pseudomonadota</taxon>
        <taxon>Gammaproteobacteria</taxon>
        <taxon>Pseudomonadales</taxon>
        <taxon>Pseudomonadaceae</taxon>
        <taxon>Pseudomonas</taxon>
    </lineage>
</organism>
<comment type="caution">
    <text evidence="2">The sequence shown here is derived from an EMBL/GenBank/DDBJ whole genome shotgun (WGS) entry which is preliminary data.</text>
</comment>
<dbReference type="Proteomes" id="UP000032101">
    <property type="component" value="Unassembled WGS sequence"/>
</dbReference>
<gene>
    <name evidence="2" type="ORF">RL74_04205</name>
</gene>
<protein>
    <submittedName>
        <fullName evidence="2">Uncharacterized protein</fullName>
    </submittedName>
</protein>
<dbReference type="EMBL" id="JXNZ01000023">
    <property type="protein sequence ID" value="KIQ60687.1"/>
    <property type="molecule type" value="Genomic_DNA"/>
</dbReference>
<dbReference type="PATRIC" id="fig|294.124.peg.856"/>